<dbReference type="GO" id="GO:0005774">
    <property type="term" value="C:vacuolar membrane"/>
    <property type="evidence" value="ECO:0007669"/>
    <property type="project" value="TreeGrafter"/>
</dbReference>
<dbReference type="GO" id="GO:0140359">
    <property type="term" value="F:ABC-type transporter activity"/>
    <property type="evidence" value="ECO:0007669"/>
    <property type="project" value="InterPro"/>
</dbReference>
<dbReference type="SUPFAM" id="SSF52540">
    <property type="entry name" value="P-loop containing nucleoside triphosphate hydrolases"/>
    <property type="match status" value="1"/>
</dbReference>
<gene>
    <name evidence="11" type="ORF">NKR23_g8980</name>
</gene>
<dbReference type="PANTHER" id="PTHR24221">
    <property type="entry name" value="ATP-BINDING CASSETTE SUB-FAMILY B"/>
    <property type="match status" value="1"/>
</dbReference>
<evidence type="ECO:0000313" key="12">
    <source>
        <dbReference type="Proteomes" id="UP001174694"/>
    </source>
</evidence>
<organism evidence="11 12">
    <name type="scientific">Pleurostoma richardsiae</name>
    <dbReference type="NCBI Taxonomy" id="41990"/>
    <lineage>
        <taxon>Eukaryota</taxon>
        <taxon>Fungi</taxon>
        <taxon>Dikarya</taxon>
        <taxon>Ascomycota</taxon>
        <taxon>Pezizomycotina</taxon>
        <taxon>Sordariomycetes</taxon>
        <taxon>Sordariomycetidae</taxon>
        <taxon>Calosphaeriales</taxon>
        <taxon>Pleurostomataceae</taxon>
        <taxon>Pleurostoma</taxon>
    </lineage>
</organism>
<dbReference type="Gene3D" id="3.40.50.300">
    <property type="entry name" value="P-loop containing nucleotide triphosphate hydrolases"/>
    <property type="match status" value="1"/>
</dbReference>
<evidence type="ECO:0000256" key="7">
    <source>
        <dbReference type="SAM" id="MobiDB-lite"/>
    </source>
</evidence>
<feature type="compositionally biased region" description="Polar residues" evidence="7">
    <location>
        <begin position="170"/>
        <end position="187"/>
    </location>
</feature>
<dbReference type="Pfam" id="PF00005">
    <property type="entry name" value="ABC_tran"/>
    <property type="match status" value="1"/>
</dbReference>
<dbReference type="GO" id="GO:0005524">
    <property type="term" value="F:ATP binding"/>
    <property type="evidence" value="ECO:0007669"/>
    <property type="project" value="UniProtKB-KW"/>
</dbReference>
<dbReference type="AlphaFoldDB" id="A0AA38R6U1"/>
<dbReference type="InterPro" id="IPR003593">
    <property type="entry name" value="AAA+_ATPase"/>
</dbReference>
<dbReference type="PANTHER" id="PTHR24221:SF651">
    <property type="entry name" value="HEAVY METAL TOLERANCE PROTEIN"/>
    <property type="match status" value="1"/>
</dbReference>
<dbReference type="PROSITE" id="PS00211">
    <property type="entry name" value="ABC_TRANSPORTER_1"/>
    <property type="match status" value="1"/>
</dbReference>
<dbReference type="PROSITE" id="PS50929">
    <property type="entry name" value="ABC_TM1F"/>
    <property type="match status" value="1"/>
</dbReference>
<dbReference type="GO" id="GO:0016887">
    <property type="term" value="F:ATP hydrolysis activity"/>
    <property type="evidence" value="ECO:0007669"/>
    <property type="project" value="InterPro"/>
</dbReference>
<keyword evidence="12" id="KW-1185">Reference proteome</keyword>
<evidence type="ECO:0000256" key="6">
    <source>
        <dbReference type="ARBA" id="ARBA00023136"/>
    </source>
</evidence>
<dbReference type="InterPro" id="IPR039421">
    <property type="entry name" value="Type_1_exporter"/>
</dbReference>
<feature type="domain" description="ABC transmembrane type-1" evidence="10">
    <location>
        <begin position="248"/>
        <end position="530"/>
    </location>
</feature>
<dbReference type="InterPro" id="IPR027417">
    <property type="entry name" value="P-loop_NTPase"/>
</dbReference>
<dbReference type="SMART" id="SM00382">
    <property type="entry name" value="AAA"/>
    <property type="match status" value="1"/>
</dbReference>
<keyword evidence="5 8" id="KW-1133">Transmembrane helix</keyword>
<dbReference type="Gene3D" id="1.20.1560.10">
    <property type="entry name" value="ABC transporter type 1, transmembrane domain"/>
    <property type="match status" value="1"/>
</dbReference>
<feature type="transmembrane region" description="Helical" evidence="8">
    <location>
        <begin position="128"/>
        <end position="150"/>
    </location>
</feature>
<comment type="caution">
    <text evidence="11">The sequence shown here is derived from an EMBL/GenBank/DDBJ whole genome shotgun (WGS) entry which is preliminary data.</text>
</comment>
<dbReference type="InterPro" id="IPR036640">
    <property type="entry name" value="ABC1_TM_sf"/>
</dbReference>
<evidence type="ECO:0000256" key="4">
    <source>
        <dbReference type="ARBA" id="ARBA00022840"/>
    </source>
</evidence>
<reference evidence="11" key="1">
    <citation type="submission" date="2022-07" db="EMBL/GenBank/DDBJ databases">
        <title>Fungi with potential for degradation of polypropylene.</title>
        <authorList>
            <person name="Gostincar C."/>
        </authorList>
    </citation>
    <scope>NUCLEOTIDE SEQUENCE</scope>
    <source>
        <strain evidence="11">EXF-13308</strain>
    </source>
</reference>
<feature type="transmembrane region" description="Helical" evidence="8">
    <location>
        <begin position="38"/>
        <end position="58"/>
    </location>
</feature>
<protein>
    <submittedName>
        <fullName evidence="11">ABC transporter</fullName>
    </submittedName>
</protein>
<evidence type="ECO:0000256" key="8">
    <source>
        <dbReference type="SAM" id="Phobius"/>
    </source>
</evidence>
<evidence type="ECO:0000313" key="11">
    <source>
        <dbReference type="EMBL" id="KAJ9137729.1"/>
    </source>
</evidence>
<keyword evidence="6 8" id="KW-0472">Membrane</keyword>
<name>A0AA38R6U1_9PEZI</name>
<dbReference type="Pfam" id="PF00664">
    <property type="entry name" value="ABC_membrane"/>
    <property type="match status" value="1"/>
</dbReference>
<dbReference type="EMBL" id="JANBVO010000033">
    <property type="protein sequence ID" value="KAJ9137729.1"/>
    <property type="molecule type" value="Genomic_DNA"/>
</dbReference>
<feature type="transmembrane region" description="Helical" evidence="8">
    <location>
        <begin position="95"/>
        <end position="116"/>
    </location>
</feature>
<feature type="region of interest" description="Disordered" evidence="7">
    <location>
        <begin position="166"/>
        <end position="202"/>
    </location>
</feature>
<evidence type="ECO:0000256" key="2">
    <source>
        <dbReference type="ARBA" id="ARBA00022692"/>
    </source>
</evidence>
<sequence length="814" mass="89600">MADAETWLEGAREALAVATLAYFFAARLKRVKISDRTIWPFLVTFSFVAAATAVDLVASFRRCPEDEIPVAVNIYTFGIIFQLDGLWVHDAQPAWHAHVGCWVLMVVFETLSLVQYSLEATRATSPDLVGSLVAAGLKTLFLLGLAAQFARGCQWARRGYTAVPVDEETGSSSDTSGAPSGGSTNATLHEDGGEGPLKASSDGDTLLRELTEKEIKKAGGLWRWIRKFTIFWPWMWPHGRPRLQLQTVLTFLLVLLQVVLGLAEPRLQGAFINSAADSIRQSSMDPVWRPLLKYIAIFVVNSRLVISTLHDALWTDVTLERNLKRDQDIYGHVMNLGSTYHDSVDPTDTLTAIKLGEDITGAMDSLVFEVVPQLMSFAGAGAAVWVSYGPHVALVLAYVMVVHALNARHTFKTVAPKRDAARASSQVAQRRLHKGIRSWGTVARHNNVGQETAGYNDETLSLKTQERSVAVLSMAFRWLSNLFFYSGYWLATLLMMHRLVATGTGSVEDVVAFGAYWSLLLDPLLSIIDLPRKLIEKFYAAARLRRIMATEPAVKDGDGKLDESQREVVFDRVTLCLGGRTIFEDMSLTFPEGQTTAIVGESGLGKSTMLDLVIRMRELDGGAIKIGGTDIAHVSIKCLRSHVGIMPQVTNQNIFTGTIKDNVGYSKLGATDDEVREACRKARIHDDIMEREGGYESDATTLSGGQQQRLLWARIFLQDPPIVLLDEPTASLDGDNADAIMETARLVFLGKTVILVGHLMSSVMSADKIYVLKKGGAVAQSGTHEQLLAEDGRYANLWQKHLGKQVEIPVERIL</sequence>
<evidence type="ECO:0000256" key="5">
    <source>
        <dbReference type="ARBA" id="ARBA00022989"/>
    </source>
</evidence>
<evidence type="ECO:0000259" key="10">
    <source>
        <dbReference type="PROSITE" id="PS50929"/>
    </source>
</evidence>
<dbReference type="InterPro" id="IPR003439">
    <property type="entry name" value="ABC_transporter-like_ATP-bd"/>
</dbReference>
<feature type="transmembrane region" description="Helical" evidence="8">
    <location>
        <begin position="70"/>
        <end position="89"/>
    </location>
</feature>
<keyword evidence="2 8" id="KW-0812">Transmembrane</keyword>
<proteinExistence type="predicted"/>
<feature type="transmembrane region" description="Helical" evidence="8">
    <location>
        <begin position="382"/>
        <end position="402"/>
    </location>
</feature>
<evidence type="ECO:0000256" key="1">
    <source>
        <dbReference type="ARBA" id="ARBA00004141"/>
    </source>
</evidence>
<dbReference type="SUPFAM" id="SSF90123">
    <property type="entry name" value="ABC transporter transmembrane region"/>
    <property type="match status" value="1"/>
</dbReference>
<feature type="domain" description="ABC transporter" evidence="9">
    <location>
        <begin position="568"/>
        <end position="800"/>
    </location>
</feature>
<comment type="subcellular location">
    <subcellularLocation>
        <location evidence="1">Membrane</location>
        <topology evidence="1">Multi-pass membrane protein</topology>
    </subcellularLocation>
</comment>
<evidence type="ECO:0000256" key="3">
    <source>
        <dbReference type="ARBA" id="ARBA00022741"/>
    </source>
</evidence>
<dbReference type="InterPro" id="IPR011527">
    <property type="entry name" value="ABC1_TM_dom"/>
</dbReference>
<dbReference type="InterPro" id="IPR017871">
    <property type="entry name" value="ABC_transporter-like_CS"/>
</dbReference>
<accession>A0AA38R6U1</accession>
<evidence type="ECO:0000259" key="9">
    <source>
        <dbReference type="PROSITE" id="PS50893"/>
    </source>
</evidence>
<dbReference type="Proteomes" id="UP001174694">
    <property type="component" value="Unassembled WGS sequence"/>
</dbReference>
<keyword evidence="4" id="KW-0067">ATP-binding</keyword>
<dbReference type="PROSITE" id="PS50893">
    <property type="entry name" value="ABC_TRANSPORTER_2"/>
    <property type="match status" value="1"/>
</dbReference>
<feature type="transmembrane region" description="Helical" evidence="8">
    <location>
        <begin position="469"/>
        <end position="490"/>
    </location>
</feature>
<keyword evidence="3" id="KW-0547">Nucleotide-binding</keyword>